<accession>A0A1E3PYF4</accession>
<sequence>MDSRLAKFREFYRQPRTCRQDRILILTDCPQELYQTIISEISEKYPFIEVVYSSSQQTLFVSTIRCEIGQELGRYVGDQLGGWLNYYIGFDSGTLFTYTSMLDPFVVRSCVVPPNDLTYLRYPKAGRTTDHVGRVIFESGYLSNYKQLMTKIKLHVNNDDRNLSLTVFLILVDESPKFEIPEINLAEELSNEVHMQRFLDTLLSYRSGFSGYFTRDIIQNIEYEGQRWFGELTSCIIHVYRYYPELKALALLHCIDCLEWLRTAERRVKLNVDLDLHINDVMIPQHTRGRSFRKPWVPLSLNGDILVEEINSAIGETAMNRFEEVLTTQHRAGEGEG</sequence>
<dbReference type="AlphaFoldDB" id="A0A1E3PYF4"/>
<dbReference type="Proteomes" id="UP000094385">
    <property type="component" value="Unassembled WGS sequence"/>
</dbReference>
<organism evidence="1 2">
    <name type="scientific">Lipomyces starkeyi NRRL Y-11557</name>
    <dbReference type="NCBI Taxonomy" id="675824"/>
    <lineage>
        <taxon>Eukaryota</taxon>
        <taxon>Fungi</taxon>
        <taxon>Dikarya</taxon>
        <taxon>Ascomycota</taxon>
        <taxon>Saccharomycotina</taxon>
        <taxon>Lipomycetes</taxon>
        <taxon>Lipomycetales</taxon>
        <taxon>Lipomycetaceae</taxon>
        <taxon>Lipomyces</taxon>
    </lineage>
</organism>
<dbReference type="OrthoDB" id="10385727at2759"/>
<gene>
    <name evidence="1" type="ORF">LIPSTDRAFT_5776</name>
</gene>
<reference evidence="1 2" key="1">
    <citation type="journal article" date="2016" name="Proc. Natl. Acad. Sci. U.S.A.">
        <title>Comparative genomics of biotechnologically important yeasts.</title>
        <authorList>
            <person name="Riley R."/>
            <person name="Haridas S."/>
            <person name="Wolfe K.H."/>
            <person name="Lopes M.R."/>
            <person name="Hittinger C.T."/>
            <person name="Goeker M."/>
            <person name="Salamov A.A."/>
            <person name="Wisecaver J.H."/>
            <person name="Long T.M."/>
            <person name="Calvey C.H."/>
            <person name="Aerts A.L."/>
            <person name="Barry K.W."/>
            <person name="Choi C."/>
            <person name="Clum A."/>
            <person name="Coughlan A.Y."/>
            <person name="Deshpande S."/>
            <person name="Douglass A.P."/>
            <person name="Hanson S.J."/>
            <person name="Klenk H.-P."/>
            <person name="LaButti K.M."/>
            <person name="Lapidus A."/>
            <person name="Lindquist E.A."/>
            <person name="Lipzen A.M."/>
            <person name="Meier-Kolthoff J.P."/>
            <person name="Ohm R.A."/>
            <person name="Otillar R.P."/>
            <person name="Pangilinan J.L."/>
            <person name="Peng Y."/>
            <person name="Rokas A."/>
            <person name="Rosa C.A."/>
            <person name="Scheuner C."/>
            <person name="Sibirny A.A."/>
            <person name="Slot J.C."/>
            <person name="Stielow J.B."/>
            <person name="Sun H."/>
            <person name="Kurtzman C.P."/>
            <person name="Blackwell M."/>
            <person name="Grigoriev I.V."/>
            <person name="Jeffries T.W."/>
        </authorList>
    </citation>
    <scope>NUCLEOTIDE SEQUENCE [LARGE SCALE GENOMIC DNA]</scope>
    <source>
        <strain evidence="1 2">NRRL Y-11557</strain>
    </source>
</reference>
<evidence type="ECO:0000313" key="1">
    <source>
        <dbReference type="EMBL" id="ODQ70304.1"/>
    </source>
</evidence>
<dbReference type="EMBL" id="KV454300">
    <property type="protein sequence ID" value="ODQ70304.1"/>
    <property type="molecule type" value="Genomic_DNA"/>
</dbReference>
<name>A0A1E3PYF4_LIPST</name>
<protein>
    <submittedName>
        <fullName evidence="1">Uncharacterized protein</fullName>
    </submittedName>
</protein>
<keyword evidence="2" id="KW-1185">Reference proteome</keyword>
<proteinExistence type="predicted"/>
<evidence type="ECO:0000313" key="2">
    <source>
        <dbReference type="Proteomes" id="UP000094385"/>
    </source>
</evidence>